<feature type="non-terminal residue" evidence="1">
    <location>
        <position position="1"/>
    </location>
</feature>
<sequence length="110" mass="12011">YAVMNTSGGQTVLELAGPGVRELLMKCTPYDVHPRAFPVGKGVTSVLAKASAVIRRVGEERWELVIRRSFADYLYAWILDAAEEFGVCVAPGGSSRQAVRGAERELVETR</sequence>
<dbReference type="Proteomes" id="UP000652074">
    <property type="component" value="Unassembled WGS sequence"/>
</dbReference>
<accession>A0ABX1MJY6</accession>
<evidence type="ECO:0000313" key="2">
    <source>
        <dbReference type="Proteomes" id="UP000652074"/>
    </source>
</evidence>
<dbReference type="Pfam" id="PF04268">
    <property type="entry name" value="SoxG"/>
    <property type="match status" value="1"/>
</dbReference>
<organism evidence="1 2">
    <name type="scientific">Aromatoleum petrolei</name>
    <dbReference type="NCBI Taxonomy" id="76116"/>
    <lineage>
        <taxon>Bacteria</taxon>
        <taxon>Pseudomonadati</taxon>
        <taxon>Pseudomonadota</taxon>
        <taxon>Betaproteobacteria</taxon>
        <taxon>Rhodocyclales</taxon>
        <taxon>Rhodocyclaceae</taxon>
        <taxon>Aromatoleum</taxon>
    </lineage>
</organism>
<evidence type="ECO:0000313" key="1">
    <source>
        <dbReference type="EMBL" id="NMF87516.1"/>
    </source>
</evidence>
<proteinExistence type="predicted"/>
<dbReference type="Gene3D" id="3.30.1360.120">
    <property type="entry name" value="Probable tRNA modification gtpase trme, domain 1"/>
    <property type="match status" value="1"/>
</dbReference>
<dbReference type="InterPro" id="IPR007375">
    <property type="entry name" value="SoxG"/>
</dbReference>
<name>A0ABX1MJY6_9RHOO</name>
<keyword evidence="2" id="KW-1185">Reference proteome</keyword>
<gene>
    <name evidence="1" type="ORF">GPA26_03380</name>
</gene>
<reference evidence="1 2" key="1">
    <citation type="submission" date="2019-12" db="EMBL/GenBank/DDBJ databases">
        <title>Comparative genomics gives insights into the taxonomy of the Azoarcus-Aromatoleum group and reveals separate origins of nif in the plant-associated Azoarcus and non-plant-associated Aromatoleum sub-groups.</title>
        <authorList>
            <person name="Lafos M."/>
            <person name="Maluk M."/>
            <person name="Batista M."/>
            <person name="Junghare M."/>
            <person name="Carmona M."/>
            <person name="Faoro H."/>
            <person name="Cruz L.M."/>
            <person name="Battistoni F."/>
            <person name="De Souza E."/>
            <person name="Pedrosa F."/>
            <person name="Chen W.-M."/>
            <person name="Poole P.S."/>
            <person name="Dixon R.A."/>
            <person name="James E.K."/>
        </authorList>
    </citation>
    <scope>NUCLEOTIDE SEQUENCE [LARGE SCALE GENOMIC DNA]</scope>
    <source>
        <strain evidence="1 2">ToN1</strain>
    </source>
</reference>
<dbReference type="SUPFAM" id="SSF103025">
    <property type="entry name" value="Folate-binding domain"/>
    <property type="match status" value="1"/>
</dbReference>
<dbReference type="InterPro" id="IPR027266">
    <property type="entry name" value="TrmE/GcvT-like"/>
</dbReference>
<dbReference type="RefSeq" id="WP_248281466.1">
    <property type="nucleotide sequence ID" value="NZ_WTVR01000005.1"/>
</dbReference>
<protein>
    <submittedName>
        <fullName evidence="1">Sarcosine oxidase subunit gamma</fullName>
    </submittedName>
</protein>
<dbReference type="EMBL" id="WTVR01000005">
    <property type="protein sequence ID" value="NMF87516.1"/>
    <property type="molecule type" value="Genomic_DNA"/>
</dbReference>
<comment type="caution">
    <text evidence="1">The sequence shown here is derived from an EMBL/GenBank/DDBJ whole genome shotgun (WGS) entry which is preliminary data.</text>
</comment>